<protein>
    <submittedName>
        <fullName evidence="2">DUF2905 family protein</fullName>
    </submittedName>
</protein>
<dbReference type="Proteomes" id="UP000292958">
    <property type="component" value="Unassembled WGS sequence"/>
</dbReference>
<keyword evidence="1" id="KW-0472">Membrane</keyword>
<dbReference type="EMBL" id="SHKW01000001">
    <property type="protein sequence ID" value="RZU42545.1"/>
    <property type="molecule type" value="Genomic_DNA"/>
</dbReference>
<dbReference type="Pfam" id="PF11146">
    <property type="entry name" value="DUF2905"/>
    <property type="match status" value="1"/>
</dbReference>
<reference evidence="2 3" key="1">
    <citation type="submission" date="2019-02" db="EMBL/GenBank/DDBJ databases">
        <title>Genomic Encyclopedia of Archaeal and Bacterial Type Strains, Phase II (KMG-II): from individual species to whole genera.</title>
        <authorList>
            <person name="Goeker M."/>
        </authorList>
    </citation>
    <scope>NUCLEOTIDE SEQUENCE [LARGE SCALE GENOMIC DNA]</scope>
    <source>
        <strain evidence="2 3">DSM 18101</strain>
    </source>
</reference>
<dbReference type="PANTHER" id="PTHR36443:SF1">
    <property type="entry name" value="BSR5223 PROTEIN"/>
    <property type="match status" value="1"/>
</dbReference>
<evidence type="ECO:0000313" key="3">
    <source>
        <dbReference type="Proteomes" id="UP000292958"/>
    </source>
</evidence>
<dbReference type="AlphaFoldDB" id="A0A4Q7YZD6"/>
<feature type="transmembrane region" description="Helical" evidence="1">
    <location>
        <begin position="7"/>
        <end position="28"/>
    </location>
</feature>
<organism evidence="2 3">
    <name type="scientific">Edaphobacter modestus</name>
    <dbReference type="NCBI Taxonomy" id="388466"/>
    <lineage>
        <taxon>Bacteria</taxon>
        <taxon>Pseudomonadati</taxon>
        <taxon>Acidobacteriota</taxon>
        <taxon>Terriglobia</taxon>
        <taxon>Terriglobales</taxon>
        <taxon>Acidobacteriaceae</taxon>
        <taxon>Edaphobacter</taxon>
    </lineage>
</organism>
<accession>A0A4Q7YZD6</accession>
<name>A0A4Q7YZD6_9BACT</name>
<proteinExistence type="predicted"/>
<evidence type="ECO:0000313" key="2">
    <source>
        <dbReference type="EMBL" id="RZU42545.1"/>
    </source>
</evidence>
<dbReference type="PANTHER" id="PTHR36443">
    <property type="entry name" value="BSR5223 PROTEIN"/>
    <property type="match status" value="1"/>
</dbReference>
<keyword evidence="1" id="KW-0812">Transmembrane</keyword>
<keyword evidence="3" id="KW-1185">Reference proteome</keyword>
<evidence type="ECO:0000256" key="1">
    <source>
        <dbReference type="SAM" id="Phobius"/>
    </source>
</evidence>
<dbReference type="RefSeq" id="WP_130420429.1">
    <property type="nucleotide sequence ID" value="NZ_SHKW01000001.1"/>
</dbReference>
<comment type="caution">
    <text evidence="2">The sequence shown here is derived from an EMBL/GenBank/DDBJ whole genome shotgun (WGS) entry which is preliminary data.</text>
</comment>
<gene>
    <name evidence="2" type="ORF">BDD14_4136</name>
</gene>
<sequence>MSDLGRILIGLGLLLIVVGAIVIVFARMNIPLGRLPGDFSWKGRGWGVSFPLASSILISVILSLLFWLISHFRK</sequence>
<feature type="transmembrane region" description="Helical" evidence="1">
    <location>
        <begin position="48"/>
        <end position="69"/>
    </location>
</feature>
<keyword evidence="1" id="KW-1133">Transmembrane helix</keyword>
<dbReference type="InterPro" id="IPR021320">
    <property type="entry name" value="DUF2905"/>
</dbReference>